<evidence type="ECO:0000313" key="2">
    <source>
        <dbReference type="EMBL" id="CAG6690380.1"/>
    </source>
</evidence>
<reference evidence="2" key="1">
    <citation type="submission" date="2021-05" db="EMBL/GenBank/DDBJ databases">
        <authorList>
            <person name="Alioto T."/>
            <person name="Alioto T."/>
            <person name="Gomez Garrido J."/>
        </authorList>
    </citation>
    <scope>NUCLEOTIDE SEQUENCE</scope>
</reference>
<accession>A0A8D8XDA2</accession>
<sequence length="105" mass="12207">MLFSLQKIKEDPISGLPGACNFFFHHRNLKLISRRLSFTFYFKKIKSCHTSSQKLGTPFLCTAIFARTVQLVNLYLYIFIIMYIVYSNMYIDYTGFSLSSCSIGF</sequence>
<keyword evidence="1" id="KW-1133">Transmembrane helix</keyword>
<evidence type="ECO:0000256" key="1">
    <source>
        <dbReference type="SAM" id="Phobius"/>
    </source>
</evidence>
<protein>
    <submittedName>
        <fullName evidence="2">Uncharacterized protein</fullName>
    </submittedName>
</protein>
<dbReference type="AlphaFoldDB" id="A0A8D8XDA2"/>
<feature type="transmembrane region" description="Helical" evidence="1">
    <location>
        <begin position="74"/>
        <end position="91"/>
    </location>
</feature>
<keyword evidence="1" id="KW-0812">Transmembrane</keyword>
<name>A0A8D8XDA2_9HEMI</name>
<organism evidence="2">
    <name type="scientific">Cacopsylla melanoneura</name>
    <dbReference type="NCBI Taxonomy" id="428564"/>
    <lineage>
        <taxon>Eukaryota</taxon>
        <taxon>Metazoa</taxon>
        <taxon>Ecdysozoa</taxon>
        <taxon>Arthropoda</taxon>
        <taxon>Hexapoda</taxon>
        <taxon>Insecta</taxon>
        <taxon>Pterygota</taxon>
        <taxon>Neoptera</taxon>
        <taxon>Paraneoptera</taxon>
        <taxon>Hemiptera</taxon>
        <taxon>Sternorrhyncha</taxon>
        <taxon>Psylloidea</taxon>
        <taxon>Psyllidae</taxon>
        <taxon>Psyllinae</taxon>
        <taxon>Cacopsylla</taxon>
    </lineage>
</organism>
<proteinExistence type="predicted"/>
<keyword evidence="1" id="KW-0472">Membrane</keyword>
<dbReference type="EMBL" id="HBUF01297154">
    <property type="protein sequence ID" value="CAG6690380.1"/>
    <property type="molecule type" value="Transcribed_RNA"/>
</dbReference>